<dbReference type="AlphaFoldDB" id="Q05E42"/>
<evidence type="ECO:0000259" key="1">
    <source>
        <dbReference type="Pfam" id="PF01402"/>
    </source>
</evidence>
<gene>
    <name evidence="2" type="ordered locus">APE_0883a</name>
</gene>
<dbReference type="EnsemblBacteria" id="BAF34759">
    <property type="protein sequence ID" value="BAF34759"/>
    <property type="gene ID" value="APE_0883a"/>
</dbReference>
<feature type="domain" description="Ribbon-helix-helix protein CopG" evidence="1">
    <location>
        <begin position="19"/>
        <end position="54"/>
    </location>
</feature>
<dbReference type="GeneID" id="4525272"/>
<dbReference type="eggNOG" id="arCOG03845">
    <property type="taxonomic scope" value="Archaea"/>
</dbReference>
<dbReference type="EMBL" id="BA000002">
    <property type="protein sequence ID" value="BAF34759.1"/>
    <property type="molecule type" value="Genomic_DNA"/>
</dbReference>
<dbReference type="Proteomes" id="UP000002518">
    <property type="component" value="Chromosome"/>
</dbReference>
<reference evidence="2 3" key="1">
    <citation type="journal article" date="1999" name="DNA Res.">
        <title>Complete genome sequence of an aerobic hyper-thermophilic crenarchaeon, Aeropyrum pernix K1.</title>
        <authorList>
            <person name="Kawarabayasi Y."/>
            <person name="Hino Y."/>
            <person name="Horikawa H."/>
            <person name="Yamazaki S."/>
            <person name="Haikawa Y."/>
            <person name="Jin-no K."/>
            <person name="Takahashi M."/>
            <person name="Sekine M."/>
            <person name="Baba S."/>
            <person name="Ankai A."/>
            <person name="Kosugi H."/>
            <person name="Hosoyama A."/>
            <person name="Fukui S."/>
            <person name="Nagai Y."/>
            <person name="Nishijima K."/>
            <person name="Nakazawa H."/>
            <person name="Takamiya M."/>
            <person name="Masuda S."/>
            <person name="Funahashi T."/>
            <person name="Tanaka T."/>
            <person name="Kudoh Y."/>
            <person name="Yamazaki J."/>
            <person name="Kushida N."/>
            <person name="Oguchi A."/>
            <person name="Aoki K."/>
            <person name="Kubota K."/>
            <person name="Nakamura Y."/>
            <person name="Nomura N."/>
            <person name="Sako Y."/>
            <person name="Kikuchi H."/>
        </authorList>
    </citation>
    <scope>NUCLEOTIDE SEQUENCE [LARGE SCALE GENOMIC DNA]</scope>
    <source>
        <strain evidence="3">ATCC 700893 / DSM 11879 / JCM 9820 / NBRC 100138 / K1</strain>
    </source>
</reference>
<evidence type="ECO:0000313" key="3">
    <source>
        <dbReference type="Proteomes" id="UP000002518"/>
    </source>
</evidence>
<dbReference type="KEGG" id="ape:APE_0883a"/>
<organism evidence="2 3">
    <name type="scientific">Aeropyrum pernix (strain ATCC 700893 / DSM 11879 / JCM 9820 / NBRC 100138 / K1)</name>
    <dbReference type="NCBI Taxonomy" id="272557"/>
    <lineage>
        <taxon>Archaea</taxon>
        <taxon>Thermoproteota</taxon>
        <taxon>Thermoprotei</taxon>
        <taxon>Desulfurococcales</taxon>
        <taxon>Desulfurococcaceae</taxon>
        <taxon>Aeropyrum</taxon>
    </lineage>
</organism>
<sequence>MEIEVVVTTGRGRGMKIYSFKAPPSMIAEFDRLARQAGLTRSEAIKLLIKHAVANPELLRRLAGRNVPRNTELTPF</sequence>
<keyword evidence="3" id="KW-1185">Reference proteome</keyword>
<accession>Q05E42</accession>
<proteinExistence type="predicted"/>
<name>Q05E42_AERPE</name>
<evidence type="ECO:0000313" key="2">
    <source>
        <dbReference type="EMBL" id="BAF34759.1"/>
    </source>
</evidence>
<dbReference type="RefSeq" id="WP_010866042.1">
    <property type="nucleotide sequence ID" value="NC_000854.2"/>
</dbReference>
<dbReference type="GO" id="GO:0006355">
    <property type="term" value="P:regulation of DNA-templated transcription"/>
    <property type="evidence" value="ECO:0007669"/>
    <property type="project" value="InterPro"/>
</dbReference>
<protein>
    <recommendedName>
        <fullName evidence="1">Ribbon-helix-helix protein CopG domain-containing protein</fullName>
    </recommendedName>
</protein>
<dbReference type="Pfam" id="PF01402">
    <property type="entry name" value="RHH_1"/>
    <property type="match status" value="1"/>
</dbReference>
<dbReference type="STRING" id="272557.APE_0883a"/>
<dbReference type="InterPro" id="IPR002145">
    <property type="entry name" value="CopG"/>
</dbReference>